<organism evidence="2 3">
    <name type="scientific">Saccharopolyspora halophila</name>
    <dbReference type="NCBI Taxonomy" id="405551"/>
    <lineage>
        <taxon>Bacteria</taxon>
        <taxon>Bacillati</taxon>
        <taxon>Actinomycetota</taxon>
        <taxon>Actinomycetes</taxon>
        <taxon>Pseudonocardiales</taxon>
        <taxon>Pseudonocardiaceae</taxon>
        <taxon>Saccharopolyspora</taxon>
    </lineage>
</organism>
<protein>
    <submittedName>
        <fullName evidence="2">Uncharacterized protein</fullName>
    </submittedName>
</protein>
<dbReference type="EMBL" id="BAAARA010000002">
    <property type="protein sequence ID" value="GAA2333491.1"/>
    <property type="molecule type" value="Genomic_DNA"/>
</dbReference>
<gene>
    <name evidence="2" type="ORF">GCM10009854_06150</name>
</gene>
<proteinExistence type="predicted"/>
<evidence type="ECO:0000256" key="1">
    <source>
        <dbReference type="SAM" id="MobiDB-lite"/>
    </source>
</evidence>
<evidence type="ECO:0000313" key="3">
    <source>
        <dbReference type="Proteomes" id="UP001501218"/>
    </source>
</evidence>
<dbReference type="Proteomes" id="UP001501218">
    <property type="component" value="Unassembled WGS sequence"/>
</dbReference>
<dbReference type="RefSeq" id="WP_344126290.1">
    <property type="nucleotide sequence ID" value="NZ_BAAARA010000002.1"/>
</dbReference>
<comment type="caution">
    <text evidence="2">The sequence shown here is derived from an EMBL/GenBank/DDBJ whole genome shotgun (WGS) entry which is preliminary data.</text>
</comment>
<name>A0ABN3FMV4_9PSEU</name>
<reference evidence="2 3" key="1">
    <citation type="journal article" date="2019" name="Int. J. Syst. Evol. Microbiol.">
        <title>The Global Catalogue of Microorganisms (GCM) 10K type strain sequencing project: providing services to taxonomists for standard genome sequencing and annotation.</title>
        <authorList>
            <consortium name="The Broad Institute Genomics Platform"/>
            <consortium name="The Broad Institute Genome Sequencing Center for Infectious Disease"/>
            <person name="Wu L."/>
            <person name="Ma J."/>
        </authorList>
    </citation>
    <scope>NUCLEOTIDE SEQUENCE [LARGE SCALE GENOMIC DNA]</scope>
    <source>
        <strain evidence="2 3">JCM 16221</strain>
    </source>
</reference>
<keyword evidence="3" id="KW-1185">Reference proteome</keyword>
<accession>A0ABN3FMV4</accession>
<sequence>MLSGTASSNMIEESRNARGSRSTLGRIIDRYYIKTDKPSGIVNDPNGWSREVGDPRHILHLVARVTTASVETMRIVDPLPPLDIVEPVEK</sequence>
<feature type="region of interest" description="Disordered" evidence="1">
    <location>
        <begin position="1"/>
        <end position="21"/>
    </location>
</feature>
<evidence type="ECO:0000313" key="2">
    <source>
        <dbReference type="EMBL" id="GAA2333491.1"/>
    </source>
</evidence>